<dbReference type="EMBL" id="JATM01000001">
    <property type="protein sequence ID" value="OOL19684.1"/>
    <property type="molecule type" value="Genomic_DNA"/>
</dbReference>
<comment type="caution">
    <text evidence="2">The sequence shown here is derived from an EMBL/GenBank/DDBJ whole genome shotgun (WGS) entry which is preliminary data.</text>
</comment>
<evidence type="ECO:0000313" key="2">
    <source>
        <dbReference type="EMBL" id="OOL19684.1"/>
    </source>
</evidence>
<accession>A0A1S8GRL7</accession>
<dbReference type="STRING" id="1539051.AL01_01595"/>
<keyword evidence="1" id="KW-0732">Signal</keyword>
<feature type="signal peptide" evidence="1">
    <location>
        <begin position="1"/>
        <end position="31"/>
    </location>
</feature>
<gene>
    <name evidence="2" type="ORF">AL01_01595</name>
</gene>
<evidence type="ECO:0000256" key="1">
    <source>
        <dbReference type="SAM" id="SignalP"/>
    </source>
</evidence>
<organism evidence="2 3">
    <name type="scientific">Bombella intestini</name>
    <dbReference type="NCBI Taxonomy" id="1539051"/>
    <lineage>
        <taxon>Bacteria</taxon>
        <taxon>Pseudomonadati</taxon>
        <taxon>Pseudomonadota</taxon>
        <taxon>Alphaproteobacteria</taxon>
        <taxon>Acetobacterales</taxon>
        <taxon>Acetobacteraceae</taxon>
        <taxon>Bombella</taxon>
    </lineage>
</organism>
<feature type="chain" id="PRO_5013046108" evidence="1">
    <location>
        <begin position="32"/>
        <end position="112"/>
    </location>
</feature>
<protein>
    <submittedName>
        <fullName evidence="2">Uncharacterized protein</fullName>
    </submittedName>
</protein>
<name>A0A1S8GRL7_9PROT</name>
<reference evidence="2 3" key="1">
    <citation type="journal article" date="2016" name="PLoS ONE">
        <title>Whole-Genome Sequence Analysis of Bombella intestini LMG 28161T, a Novel Acetic Acid Bacterium Isolated from the Crop of a Red-Tailed Bumble Bee, Bombus lapidarius.</title>
        <authorList>
            <person name="Li L."/>
            <person name="Illeghems K."/>
            <person name="Van Kerrebroeck S."/>
            <person name="Borremans W."/>
            <person name="Cleenwerck I."/>
            <person name="Smagghe G."/>
            <person name="De Vuyst L."/>
            <person name="Vandamme P."/>
        </authorList>
    </citation>
    <scope>NUCLEOTIDE SEQUENCE [LARGE SCALE GENOMIC DNA]</scope>
    <source>
        <strain evidence="2 3">R-52487</strain>
    </source>
</reference>
<sequence>MICSLVTKTLGRVSMAALVLAGAVSIGPARAESTAFGVPLSPNVHLYSYFIINGMARGAFLLGKLHQKDMPLLIQMDETTRKVVLRNLDSQTIRSDFKAEQVLTRYLDLILK</sequence>
<dbReference type="AlphaFoldDB" id="A0A1S8GRL7"/>
<dbReference type="Proteomes" id="UP000200980">
    <property type="component" value="Unassembled WGS sequence"/>
</dbReference>
<proteinExistence type="predicted"/>
<keyword evidence="3" id="KW-1185">Reference proteome</keyword>
<evidence type="ECO:0000313" key="3">
    <source>
        <dbReference type="Proteomes" id="UP000200980"/>
    </source>
</evidence>